<dbReference type="SUPFAM" id="SSF56281">
    <property type="entry name" value="Metallo-hydrolase/oxidoreductase"/>
    <property type="match status" value="1"/>
</dbReference>
<name>A0A5C5UVK6_9BACT</name>
<reference evidence="2 3" key="1">
    <citation type="submission" date="2019-02" db="EMBL/GenBank/DDBJ databases">
        <title>Deep-cultivation of Planctomycetes and their phenomic and genomic characterization uncovers novel biology.</title>
        <authorList>
            <person name="Wiegand S."/>
            <person name="Jogler M."/>
            <person name="Boedeker C."/>
            <person name="Pinto D."/>
            <person name="Vollmers J."/>
            <person name="Rivas-Marin E."/>
            <person name="Kohn T."/>
            <person name="Peeters S.H."/>
            <person name="Heuer A."/>
            <person name="Rast P."/>
            <person name="Oberbeckmann S."/>
            <person name="Bunk B."/>
            <person name="Jeske O."/>
            <person name="Meyerdierks A."/>
            <person name="Storesund J.E."/>
            <person name="Kallscheuer N."/>
            <person name="Luecker S."/>
            <person name="Lage O.M."/>
            <person name="Pohl T."/>
            <person name="Merkel B.J."/>
            <person name="Hornburger P."/>
            <person name="Mueller R.-W."/>
            <person name="Bruemmer F."/>
            <person name="Labrenz M."/>
            <person name="Spormann A.M."/>
            <person name="Op Den Camp H."/>
            <person name="Overmann J."/>
            <person name="Amann R."/>
            <person name="Jetten M.S.M."/>
            <person name="Mascher T."/>
            <person name="Medema M.H."/>
            <person name="Devos D.P."/>
            <person name="Kaster A.-K."/>
            <person name="Ovreas L."/>
            <person name="Rohde M."/>
            <person name="Galperin M.Y."/>
            <person name="Jogler C."/>
        </authorList>
    </citation>
    <scope>NUCLEOTIDE SEQUENCE [LARGE SCALE GENOMIC DNA]</scope>
    <source>
        <strain evidence="2 3">Enr8</strain>
    </source>
</reference>
<keyword evidence="3" id="KW-1185">Reference proteome</keyword>
<comment type="caution">
    <text evidence="2">The sequence shown here is derived from an EMBL/GenBank/DDBJ whole genome shotgun (WGS) entry which is preliminary data.</text>
</comment>
<proteinExistence type="predicted"/>
<evidence type="ECO:0000313" key="3">
    <source>
        <dbReference type="Proteomes" id="UP000318878"/>
    </source>
</evidence>
<dbReference type="Pfam" id="PF00753">
    <property type="entry name" value="Lactamase_B"/>
    <property type="match status" value="1"/>
</dbReference>
<dbReference type="PANTHER" id="PTHR42951:SF17">
    <property type="entry name" value="METALLO-BETA-LACTAMASE DOMAIN-CONTAINING PROTEIN"/>
    <property type="match status" value="1"/>
</dbReference>
<gene>
    <name evidence="2" type="primary">yflN</name>
    <name evidence="2" type="ORF">Enr8_49410</name>
</gene>
<protein>
    <submittedName>
        <fullName evidence="2">Putative metallo-hydrolase YflN</fullName>
        <ecNumber evidence="2">3.-.-.-</ecNumber>
    </submittedName>
</protein>
<dbReference type="OrthoDB" id="9802248at2"/>
<accession>A0A5C5UVK6</accession>
<dbReference type="SMART" id="SM00849">
    <property type="entry name" value="Lactamase_B"/>
    <property type="match status" value="1"/>
</dbReference>
<dbReference type="PANTHER" id="PTHR42951">
    <property type="entry name" value="METALLO-BETA-LACTAMASE DOMAIN-CONTAINING"/>
    <property type="match status" value="1"/>
</dbReference>
<sequence>MNLTEEGTILQVRAPGINFYVLRDGETLYLIDAGFIGGPRLLHRALARRRWNRFPVGGILITHGHLDHILNVQQIAKRYGAWIVAPRLDAEQYRGKSNYPGKARVAMWLERVGRPILGFRPFRPDRLLDDGDQINVWQGLQAVHLPGHTAGHMGYYSPARRLLFSGDLFVSYGYRASLPPDIFNTAPEQIPASVDAALAFDLEGIFPNHCDVSPPDVHLQRLRKLANRLANKPAVD</sequence>
<dbReference type="EC" id="3.-.-.-" evidence="2"/>
<dbReference type="InterPro" id="IPR036866">
    <property type="entry name" value="RibonucZ/Hydroxyglut_hydro"/>
</dbReference>
<evidence type="ECO:0000313" key="2">
    <source>
        <dbReference type="EMBL" id="TWT29425.1"/>
    </source>
</evidence>
<dbReference type="CDD" id="cd07721">
    <property type="entry name" value="yflN-like_MBL-fold"/>
    <property type="match status" value="1"/>
</dbReference>
<dbReference type="InterPro" id="IPR050855">
    <property type="entry name" value="NDM-1-like"/>
</dbReference>
<dbReference type="GO" id="GO:0016787">
    <property type="term" value="F:hydrolase activity"/>
    <property type="evidence" value="ECO:0007669"/>
    <property type="project" value="UniProtKB-KW"/>
</dbReference>
<dbReference type="InterPro" id="IPR001279">
    <property type="entry name" value="Metallo-B-lactamas"/>
</dbReference>
<dbReference type="AlphaFoldDB" id="A0A5C5UVK6"/>
<dbReference type="EMBL" id="SJPF01000008">
    <property type="protein sequence ID" value="TWT29425.1"/>
    <property type="molecule type" value="Genomic_DNA"/>
</dbReference>
<organism evidence="2 3">
    <name type="scientific">Blastopirellula retiformator</name>
    <dbReference type="NCBI Taxonomy" id="2527970"/>
    <lineage>
        <taxon>Bacteria</taxon>
        <taxon>Pseudomonadati</taxon>
        <taxon>Planctomycetota</taxon>
        <taxon>Planctomycetia</taxon>
        <taxon>Pirellulales</taxon>
        <taxon>Pirellulaceae</taxon>
        <taxon>Blastopirellula</taxon>
    </lineage>
</organism>
<dbReference type="Proteomes" id="UP000318878">
    <property type="component" value="Unassembled WGS sequence"/>
</dbReference>
<dbReference type="Gene3D" id="3.60.15.10">
    <property type="entry name" value="Ribonuclease Z/Hydroxyacylglutathione hydrolase-like"/>
    <property type="match status" value="1"/>
</dbReference>
<evidence type="ECO:0000259" key="1">
    <source>
        <dbReference type="SMART" id="SM00849"/>
    </source>
</evidence>
<keyword evidence="2" id="KW-0378">Hydrolase</keyword>
<dbReference type="RefSeq" id="WP_146436782.1">
    <property type="nucleotide sequence ID" value="NZ_SJPF01000008.1"/>
</dbReference>
<feature type="domain" description="Metallo-beta-lactamase" evidence="1">
    <location>
        <begin position="16"/>
        <end position="209"/>
    </location>
</feature>